<dbReference type="KEGG" id="hdh:G5B40_08075"/>
<organism evidence="2 3">
    <name type="scientific">Pikeienuella piscinae</name>
    <dbReference type="NCBI Taxonomy" id="2748098"/>
    <lineage>
        <taxon>Bacteria</taxon>
        <taxon>Pseudomonadati</taxon>
        <taxon>Pseudomonadota</taxon>
        <taxon>Alphaproteobacteria</taxon>
        <taxon>Rhodobacterales</taxon>
        <taxon>Paracoccaceae</taxon>
        <taxon>Pikeienuella</taxon>
    </lineage>
</organism>
<accession>A0A7L5BYU4</accession>
<gene>
    <name evidence="2" type="ORF">G5B40_08075</name>
</gene>
<keyword evidence="3" id="KW-1185">Reference proteome</keyword>
<dbReference type="EMBL" id="CP049056">
    <property type="protein sequence ID" value="QIE55416.1"/>
    <property type="molecule type" value="Genomic_DNA"/>
</dbReference>
<evidence type="ECO:0000313" key="3">
    <source>
        <dbReference type="Proteomes" id="UP000503336"/>
    </source>
</evidence>
<dbReference type="InterPro" id="IPR007487">
    <property type="entry name" value="ABC_transpt-TYRBP-like"/>
</dbReference>
<sequence length="393" mass="41753">MRTLIMLAACLIVAAGPARGGDDAQDRIADWFDLGAAALAEWRVEPPDADGRILIRPKAPGSADARRVMVIYPRRSSAYDVAMTTLLDEFANRALDLEFVAVNFRQDPARGDALLAEAAREGYALVYAMGSETVEWINGLRGDLRTPVVTVCAKDPVQLGQMPDYTSGSGDSIAFTSLNLRIDVQVEYLRELKPGLKNLAILVDAGNTSAVETQARPIEAAMRAAGVNAFEVAVTDAAKARDELAALTPAAVARMRLTDPTLENSLFWITGSTSVFTEIAEINAHSDRAPVLSVVPDVVQEGAASALLSIGVSFESNAQLAAVYGAEILSGRRAAAELPVGLVSPPDIAVNFLRARAVGMKVPFSFFETASYVYDAKGALARVNGRDVARGGD</sequence>
<name>A0A7L5BYU4_9RHOB</name>
<dbReference type="Pfam" id="PF04392">
    <property type="entry name" value="ABC_sub_bind"/>
    <property type="match status" value="1"/>
</dbReference>
<dbReference type="Proteomes" id="UP000503336">
    <property type="component" value="Chromosome"/>
</dbReference>
<dbReference type="AlphaFoldDB" id="A0A7L5BYU4"/>
<evidence type="ECO:0000256" key="1">
    <source>
        <dbReference type="SAM" id="SignalP"/>
    </source>
</evidence>
<dbReference type="Gene3D" id="3.40.50.2300">
    <property type="match status" value="2"/>
</dbReference>
<feature type="chain" id="PRO_5029582406" description="Periplasmic binding protein domain-containing protein" evidence="1">
    <location>
        <begin position="21"/>
        <end position="393"/>
    </location>
</feature>
<keyword evidence="1" id="KW-0732">Signal</keyword>
<dbReference type="RefSeq" id="WP_165097305.1">
    <property type="nucleotide sequence ID" value="NZ_CP049056.1"/>
</dbReference>
<feature type="signal peptide" evidence="1">
    <location>
        <begin position="1"/>
        <end position="20"/>
    </location>
</feature>
<evidence type="ECO:0000313" key="2">
    <source>
        <dbReference type="EMBL" id="QIE55416.1"/>
    </source>
</evidence>
<evidence type="ECO:0008006" key="4">
    <source>
        <dbReference type="Google" id="ProtNLM"/>
    </source>
</evidence>
<dbReference type="PANTHER" id="PTHR35271">
    <property type="entry name" value="ABC TRANSPORTER, SUBSTRATE-BINDING LIPOPROTEIN-RELATED"/>
    <property type="match status" value="1"/>
</dbReference>
<proteinExistence type="predicted"/>
<dbReference type="PANTHER" id="PTHR35271:SF1">
    <property type="entry name" value="ABC TRANSPORTER, SUBSTRATE-BINDING LIPOPROTEIN"/>
    <property type="match status" value="1"/>
</dbReference>
<reference evidence="2 3" key="1">
    <citation type="submission" date="2020-02" db="EMBL/GenBank/DDBJ databases">
        <title>complete genome sequence of Rhodobacteraceae bacterium.</title>
        <authorList>
            <person name="Park J."/>
            <person name="Kim Y.-S."/>
            <person name="Kim K.-H."/>
        </authorList>
    </citation>
    <scope>NUCLEOTIDE SEQUENCE [LARGE SCALE GENOMIC DNA]</scope>
    <source>
        <strain evidence="2 3">RR4-56</strain>
    </source>
</reference>
<protein>
    <recommendedName>
        <fullName evidence="4">Periplasmic binding protein domain-containing protein</fullName>
    </recommendedName>
</protein>